<dbReference type="RefSeq" id="WP_221919876.1">
    <property type="nucleotide sequence ID" value="NZ_CP173660.1"/>
</dbReference>
<evidence type="ECO:0000313" key="2">
    <source>
        <dbReference type="Proteomes" id="UP000779049"/>
    </source>
</evidence>
<reference evidence="1 2" key="1">
    <citation type="journal article" date="2020" name="New Microbes New Infect">
        <title>Sellimonas caecigallum sp. nov., description and genome sequence of a new member of the Sellimonas genus isolated from the cecum of feral chicken.</title>
        <authorList>
            <person name="Wongkuna S."/>
            <person name="Ghimire S."/>
            <person name="Antony L."/>
            <person name="Chankhamhaengdecha S."/>
            <person name="Janvilisri T."/>
            <person name="Scaria J."/>
        </authorList>
    </citation>
    <scope>NUCLEOTIDE SEQUENCE [LARGE SCALE GENOMIC DNA]</scope>
    <source>
        <strain evidence="1 2">SW451</strain>
    </source>
</reference>
<comment type="caution">
    <text evidence="1">The sequence shown here is derived from an EMBL/GenBank/DDBJ whole genome shotgun (WGS) entry which is preliminary data.</text>
</comment>
<accession>A0ABS7L7T7</accession>
<name>A0ABS7L7T7_9FIRM</name>
<dbReference type="Proteomes" id="UP000779049">
    <property type="component" value="Unassembled WGS sequence"/>
</dbReference>
<gene>
    <name evidence="1" type="ORF">FLB61_08420</name>
</gene>
<dbReference type="EMBL" id="VIRV01000011">
    <property type="protein sequence ID" value="MBY0759109.1"/>
    <property type="molecule type" value="Genomic_DNA"/>
</dbReference>
<keyword evidence="2" id="KW-1185">Reference proteome</keyword>
<sequence length="72" mass="8309">MTVSISGMRVFTLHPSIFPYTFRTFFGMLDGQTVYETAENPEEIWKIIDTYSRMIINGNAKAEDEGEDTEHE</sequence>
<protein>
    <submittedName>
        <fullName evidence="1">Uncharacterized protein</fullName>
    </submittedName>
</protein>
<proteinExistence type="predicted"/>
<evidence type="ECO:0000313" key="1">
    <source>
        <dbReference type="EMBL" id="MBY0759109.1"/>
    </source>
</evidence>
<organism evidence="1 2">
    <name type="scientific">Sellimonas caecigallum</name>
    <dbReference type="NCBI Taxonomy" id="2592333"/>
    <lineage>
        <taxon>Bacteria</taxon>
        <taxon>Bacillati</taxon>
        <taxon>Bacillota</taxon>
        <taxon>Clostridia</taxon>
        <taxon>Lachnospirales</taxon>
        <taxon>Lachnospiraceae</taxon>
        <taxon>Sellimonas</taxon>
    </lineage>
</organism>